<sequence>MPFRAQALYPSPSWHQHLHPGGSIMSLRDASIKLNMGELPVDACPAQRPIQPWAKLDPSDWRFWLLERFSLRLIEGFLRWYLDNHNVVRKSAFQTHARLVSGTLTDQYELELSASEQSPFNIDDLLFTTYHLLACARPGTLIESSGYLHENDALKWKDIELFMVKHPDSPTSQVLLIRVKHRLNKGRRNEGVARVPRYISLLVYALTHFGPVYTYTERNDNLGLCVVQDILMYAFLDDAFDSKHIRCPRDIWRLTLVPDHRLSTPIEFKDSVKELPILRGACQNQAGLLVTDPQRALQYNQVRQWEATTSELAGFKGKGTLYKYRKGAAANNRDLDEHSRNRIMGHILGKTFANYISIMDDTQLMFMETLTRKSLISLATHAIRRLRSKELQKLQNKIKSRRKKLCDSAKRERRAGFFREIGNRITGSNHQGEQITFTPDDSRIQPERIELANLEFQNRDADKIDGILLIEDRIRSLELRLQLHKLHVPRGLKAHVQFNEATVKVASDDETEESEDSKPKLILQCPVCLARTEDLIPVARNYHYARKDALQQHFATHKLPMFFETPGRRCDIPGCSFIFPSLKGYKLHLSKQHNIFL</sequence>
<dbReference type="SMART" id="SM00355">
    <property type="entry name" value="ZnF_C2H2"/>
    <property type="match status" value="2"/>
</dbReference>
<dbReference type="EMBL" id="JAPQKI010000009">
    <property type="protein sequence ID" value="KAJ5090353.1"/>
    <property type="molecule type" value="Genomic_DNA"/>
</dbReference>
<protein>
    <recommendedName>
        <fullName evidence="1">C2H2-type domain-containing protein</fullName>
    </recommendedName>
</protein>
<dbReference type="Pfam" id="PF11917">
    <property type="entry name" value="DUF3435"/>
    <property type="match status" value="2"/>
</dbReference>
<evidence type="ECO:0000313" key="2">
    <source>
        <dbReference type="EMBL" id="KAJ5090353.1"/>
    </source>
</evidence>
<reference evidence="2" key="1">
    <citation type="submission" date="2022-11" db="EMBL/GenBank/DDBJ databases">
        <authorList>
            <person name="Petersen C."/>
        </authorList>
    </citation>
    <scope>NUCLEOTIDE SEQUENCE</scope>
    <source>
        <strain evidence="2">IBT 30761</strain>
    </source>
</reference>
<dbReference type="InterPro" id="IPR021842">
    <property type="entry name" value="DUF3435"/>
</dbReference>
<dbReference type="PANTHER" id="PTHR37535:SF4">
    <property type="entry name" value="FLUG DOMAIN-CONTAINING PROTEIN"/>
    <property type="match status" value="1"/>
</dbReference>
<dbReference type="Proteomes" id="UP001149074">
    <property type="component" value="Unassembled WGS sequence"/>
</dbReference>
<feature type="domain" description="C2H2-type" evidence="1">
    <location>
        <begin position="568"/>
        <end position="593"/>
    </location>
</feature>
<name>A0A9W9EYK5_9EURO</name>
<dbReference type="RefSeq" id="XP_056472334.1">
    <property type="nucleotide sequence ID" value="XM_056621528.1"/>
</dbReference>
<feature type="domain" description="C2H2-type" evidence="1">
    <location>
        <begin position="523"/>
        <end position="557"/>
    </location>
</feature>
<dbReference type="AlphaFoldDB" id="A0A9W9EYK5"/>
<evidence type="ECO:0000259" key="1">
    <source>
        <dbReference type="SMART" id="SM00355"/>
    </source>
</evidence>
<dbReference type="InterPro" id="IPR013087">
    <property type="entry name" value="Znf_C2H2_type"/>
</dbReference>
<dbReference type="PANTHER" id="PTHR37535">
    <property type="entry name" value="FLUG DOMAIN PROTEIN"/>
    <property type="match status" value="1"/>
</dbReference>
<dbReference type="GeneID" id="81360507"/>
<comment type="caution">
    <text evidence="2">The sequence shown here is derived from an EMBL/GenBank/DDBJ whole genome shotgun (WGS) entry which is preliminary data.</text>
</comment>
<proteinExistence type="predicted"/>
<gene>
    <name evidence="2" type="ORF">N7532_009037</name>
</gene>
<evidence type="ECO:0000313" key="3">
    <source>
        <dbReference type="Proteomes" id="UP001149074"/>
    </source>
</evidence>
<dbReference type="OrthoDB" id="4485682at2759"/>
<organism evidence="2 3">
    <name type="scientific">Penicillium argentinense</name>
    <dbReference type="NCBI Taxonomy" id="1131581"/>
    <lineage>
        <taxon>Eukaryota</taxon>
        <taxon>Fungi</taxon>
        <taxon>Dikarya</taxon>
        <taxon>Ascomycota</taxon>
        <taxon>Pezizomycotina</taxon>
        <taxon>Eurotiomycetes</taxon>
        <taxon>Eurotiomycetidae</taxon>
        <taxon>Eurotiales</taxon>
        <taxon>Aspergillaceae</taxon>
        <taxon>Penicillium</taxon>
    </lineage>
</organism>
<reference evidence="2" key="2">
    <citation type="journal article" date="2023" name="IMA Fungus">
        <title>Comparative genomic study of the Penicillium genus elucidates a diverse pangenome and 15 lateral gene transfer events.</title>
        <authorList>
            <person name="Petersen C."/>
            <person name="Sorensen T."/>
            <person name="Nielsen M.R."/>
            <person name="Sondergaard T.E."/>
            <person name="Sorensen J.L."/>
            <person name="Fitzpatrick D.A."/>
            <person name="Frisvad J.C."/>
            <person name="Nielsen K.L."/>
        </authorList>
    </citation>
    <scope>NUCLEOTIDE SEQUENCE</scope>
    <source>
        <strain evidence="2">IBT 30761</strain>
    </source>
</reference>
<keyword evidence="3" id="KW-1185">Reference proteome</keyword>
<accession>A0A9W9EYK5</accession>